<dbReference type="AlphaFoldDB" id="A0A314KL15"/>
<keyword evidence="1" id="KW-0862">Zinc</keyword>
<dbReference type="GO" id="GO:0061630">
    <property type="term" value="F:ubiquitin protein ligase activity"/>
    <property type="evidence" value="ECO:0007669"/>
    <property type="project" value="TreeGrafter"/>
</dbReference>
<name>A0A314KL15_NICAT</name>
<reference evidence="3" key="1">
    <citation type="submission" date="2016-11" db="EMBL/GenBank/DDBJ databases">
        <title>The genome of Nicotiana attenuata.</title>
        <authorList>
            <person name="Xu S."/>
            <person name="Brockmoeller T."/>
            <person name="Gaquerel E."/>
            <person name="Navarro A."/>
            <person name="Kuhl H."/>
            <person name="Gase K."/>
            <person name="Ling Z."/>
            <person name="Zhou W."/>
            <person name="Kreitzer C."/>
            <person name="Stanke M."/>
            <person name="Tang H."/>
            <person name="Lyons E."/>
            <person name="Pandey P."/>
            <person name="Pandey S.P."/>
            <person name="Timmermann B."/>
            <person name="Baldwin I.T."/>
        </authorList>
    </citation>
    <scope>NUCLEOTIDE SEQUENCE [LARGE SCALE GENOMIC DNA]</scope>
    <source>
        <strain evidence="3">UT</strain>
    </source>
</reference>
<dbReference type="STRING" id="49451.A0A314KL15"/>
<dbReference type="InterPro" id="IPR013083">
    <property type="entry name" value="Znf_RING/FYVE/PHD"/>
</dbReference>
<dbReference type="PROSITE" id="PS50089">
    <property type="entry name" value="ZF_RING_2"/>
    <property type="match status" value="1"/>
</dbReference>
<protein>
    <submittedName>
        <fullName evidence="3">E3 ubiquitin-protein ligase rhy1a</fullName>
    </submittedName>
</protein>
<dbReference type="Pfam" id="PF13639">
    <property type="entry name" value="zf-RING_2"/>
    <property type="match status" value="1"/>
</dbReference>
<dbReference type="Proteomes" id="UP000187609">
    <property type="component" value="Unassembled WGS sequence"/>
</dbReference>
<dbReference type="KEGG" id="nau:109210627"/>
<keyword evidence="1" id="KW-0863">Zinc-finger</keyword>
<dbReference type="GeneID" id="109210627"/>
<evidence type="ECO:0000313" key="4">
    <source>
        <dbReference type="Proteomes" id="UP000187609"/>
    </source>
</evidence>
<keyword evidence="4" id="KW-1185">Reference proteome</keyword>
<feature type="domain" description="RING-type" evidence="2">
    <location>
        <begin position="146"/>
        <end position="187"/>
    </location>
</feature>
<comment type="caution">
    <text evidence="3">The sequence shown here is derived from an EMBL/GenBank/DDBJ whole genome shotgun (WGS) entry which is preliminary data.</text>
</comment>
<sequence length="194" mass="22661">MAGMLPGVEHARRRRFHHERGDNCGFSSTRRSSFSLYTTNHDQYHLSLGCPKQRSAASHGYQDEKLIEIAREAKQRLDERLSAQCKSEKKRSTINNRQKMQGVVKIRPILGMNDLQKEVFRLKKSVSKKFINWAKLGWKSSEQDECAICLDKFRKRDNLIQLPCAHKFHSNCLVPWLEFNSHCPCCRMEILTIR</sequence>
<dbReference type="SUPFAM" id="SSF57850">
    <property type="entry name" value="RING/U-box"/>
    <property type="match status" value="1"/>
</dbReference>
<dbReference type="Gramene" id="OIT29973">
    <property type="protein sequence ID" value="OIT29973"/>
    <property type="gene ID" value="A4A49_29251"/>
</dbReference>
<dbReference type="OrthoDB" id="8062037at2759"/>
<dbReference type="Gene3D" id="3.30.40.10">
    <property type="entry name" value="Zinc/RING finger domain, C3HC4 (zinc finger)"/>
    <property type="match status" value="1"/>
</dbReference>
<dbReference type="InterPro" id="IPR051826">
    <property type="entry name" value="E3_ubiquitin-ligase_domain"/>
</dbReference>
<organism evidence="3 4">
    <name type="scientific">Nicotiana attenuata</name>
    <name type="common">Coyote tobacco</name>
    <dbReference type="NCBI Taxonomy" id="49451"/>
    <lineage>
        <taxon>Eukaryota</taxon>
        <taxon>Viridiplantae</taxon>
        <taxon>Streptophyta</taxon>
        <taxon>Embryophyta</taxon>
        <taxon>Tracheophyta</taxon>
        <taxon>Spermatophyta</taxon>
        <taxon>Magnoliopsida</taxon>
        <taxon>eudicotyledons</taxon>
        <taxon>Gunneridae</taxon>
        <taxon>Pentapetalae</taxon>
        <taxon>asterids</taxon>
        <taxon>lamiids</taxon>
        <taxon>Solanales</taxon>
        <taxon>Solanaceae</taxon>
        <taxon>Nicotianoideae</taxon>
        <taxon>Nicotianeae</taxon>
        <taxon>Nicotiana</taxon>
    </lineage>
</organism>
<dbReference type="EMBL" id="MJEQ01001636">
    <property type="protein sequence ID" value="OIT29973.1"/>
    <property type="molecule type" value="Genomic_DNA"/>
</dbReference>
<dbReference type="GO" id="GO:0006511">
    <property type="term" value="P:ubiquitin-dependent protein catabolic process"/>
    <property type="evidence" value="ECO:0007669"/>
    <property type="project" value="TreeGrafter"/>
</dbReference>
<evidence type="ECO:0000313" key="3">
    <source>
        <dbReference type="EMBL" id="OIT29973.1"/>
    </source>
</evidence>
<dbReference type="InterPro" id="IPR001841">
    <property type="entry name" value="Znf_RING"/>
</dbReference>
<gene>
    <name evidence="3" type="primary">RHY1A_0</name>
    <name evidence="3" type="ORF">A4A49_29251</name>
</gene>
<dbReference type="FunFam" id="3.30.40.10:FF:000611">
    <property type="entry name" value="Zinc finger family protein"/>
    <property type="match status" value="1"/>
</dbReference>
<keyword evidence="1" id="KW-0479">Metal-binding</keyword>
<dbReference type="GO" id="GO:0008270">
    <property type="term" value="F:zinc ion binding"/>
    <property type="evidence" value="ECO:0007669"/>
    <property type="project" value="UniProtKB-KW"/>
</dbReference>
<evidence type="ECO:0000256" key="1">
    <source>
        <dbReference type="PROSITE-ProRule" id="PRU00175"/>
    </source>
</evidence>
<proteinExistence type="predicted"/>
<accession>A0A314KL15</accession>
<dbReference type="PANTHER" id="PTHR22765">
    <property type="entry name" value="RING FINGER AND PROTEASE ASSOCIATED DOMAIN-CONTAINING"/>
    <property type="match status" value="1"/>
</dbReference>
<dbReference type="CDD" id="cd16454">
    <property type="entry name" value="RING-H2_PA-TM-RING"/>
    <property type="match status" value="1"/>
</dbReference>
<dbReference type="SMART" id="SM00184">
    <property type="entry name" value="RING"/>
    <property type="match status" value="1"/>
</dbReference>
<dbReference type="PANTHER" id="PTHR22765:SF303">
    <property type="entry name" value="RING-TYPE DOMAIN-CONTAINING PROTEIN"/>
    <property type="match status" value="1"/>
</dbReference>
<evidence type="ECO:0000259" key="2">
    <source>
        <dbReference type="PROSITE" id="PS50089"/>
    </source>
</evidence>